<comment type="caution">
    <text evidence="5">The sequence shown here is derived from an EMBL/GenBank/DDBJ whole genome shotgun (WGS) entry which is preliminary data.</text>
</comment>
<keyword evidence="2" id="KW-0472">Membrane</keyword>
<gene>
    <name evidence="5" type="ORF">BCR34DRAFT_599261</name>
</gene>
<evidence type="ECO:0000259" key="4">
    <source>
        <dbReference type="Pfam" id="PF25000"/>
    </source>
</evidence>
<keyword evidence="2" id="KW-0812">Transmembrane</keyword>
<keyword evidence="5" id="KW-0378">Hydrolase</keyword>
<protein>
    <submittedName>
        <fullName evidence="5">p-loop containing nucleoside triphosphate hydrolase protein</fullName>
    </submittedName>
</protein>
<evidence type="ECO:0000313" key="5">
    <source>
        <dbReference type="EMBL" id="ORY14269.1"/>
    </source>
</evidence>
<dbReference type="Gene3D" id="3.40.50.300">
    <property type="entry name" value="P-loop containing nucleotide triphosphate hydrolases"/>
    <property type="match status" value="1"/>
</dbReference>
<evidence type="ECO:0000313" key="6">
    <source>
        <dbReference type="Proteomes" id="UP000193144"/>
    </source>
</evidence>
<dbReference type="GO" id="GO:0016787">
    <property type="term" value="F:hydrolase activity"/>
    <property type="evidence" value="ECO:0007669"/>
    <property type="project" value="UniProtKB-KW"/>
</dbReference>
<dbReference type="SUPFAM" id="SSF48452">
    <property type="entry name" value="TPR-like"/>
    <property type="match status" value="1"/>
</dbReference>
<dbReference type="InterPro" id="IPR053137">
    <property type="entry name" value="NLR-like"/>
</dbReference>
<feature type="transmembrane region" description="Helical" evidence="2">
    <location>
        <begin position="809"/>
        <end position="826"/>
    </location>
</feature>
<evidence type="ECO:0000259" key="3">
    <source>
        <dbReference type="Pfam" id="PF17107"/>
    </source>
</evidence>
<dbReference type="Pfam" id="PF17107">
    <property type="entry name" value="SesA"/>
    <property type="match status" value="1"/>
</dbReference>
<dbReference type="Gene3D" id="1.25.40.10">
    <property type="entry name" value="Tetratricopeptide repeat domain"/>
    <property type="match status" value="1"/>
</dbReference>
<dbReference type="PANTHER" id="PTHR46082">
    <property type="entry name" value="ATP/GTP-BINDING PROTEIN-RELATED"/>
    <property type="match status" value="1"/>
</dbReference>
<sequence length="828" mass="94773">MSGVEALGIASSVIQVVDFGVKVLTRLNEYRNAAGGLPERFEKFRILLPGYITATEQMQNLLDQKEFPDKYRKTLQPIIDRNAEHIEKLDGLIAKVLPMPGTRRLRRVWNAGKSLTYDEKIDQMSADIMKSMEILSLSATIFNKCDIKVDPPIISHPRSNVPFRRDLNFIYRKLLETIAEKSQLPIIALFGLGGVGKSQLVVEHSYRIRDPPNVSPDTWIPDTWVFWVHAGSRAKLAEGYRNIAASMEIPDWYVPGKNIPELVHNWLSDEAHGRWLMIVDNADDLDVFCSSVDDSKSATVEKLKSFDFLDYLPKSQTGTILITSRSRDVAFRMTGDHKAIIQVDPMDEPEALALLDVRLLEHVKPERKDAISLIETLDFMPLAISQAAAFINHRSPRASVSTYVELVKKADIEKSSVLEKEHYDNRRDRDKSNSILLTWRISFEHIRREAPSAARLLSLMHLFDRQGIPESLLIGQYGDVRVPYTQTKVSANDCSFEDDWPVLSDYSLITPDVDGEHFAMHRLVQLATRKWLENAGELEGWMQRYVYLLNDKFPKSMTLENRPRCLELFPHAEKALLYRPADRDALIEWASLIYVTAESALGQMIKDKAAEPLHKASLEVWETIFGDEDPRTVKSLYCYAWTIQGPRQSFREAEPFFKRALKACRKMYGLEHWFTLMNGVDLGSNLREQGRFTESEQILEEMLDPVIKVFGPGHTPLEGEVLGRPLEQLCQTMARDCTVSLATTLRCQGKEQEAQMVERRQKELDEQEVLLMERRRKKLDEQEAQLVASWGRKICTMFQREGLRNSTRILVPGLIFLFLVVVFSYAPG</sequence>
<dbReference type="InterPro" id="IPR056681">
    <property type="entry name" value="DUF7779"/>
</dbReference>
<dbReference type="AlphaFoldDB" id="A0A1Y1ZVI0"/>
<dbReference type="InterPro" id="IPR027417">
    <property type="entry name" value="P-loop_NTPase"/>
</dbReference>
<dbReference type="Pfam" id="PF25000">
    <property type="entry name" value="DUF7779"/>
    <property type="match status" value="1"/>
</dbReference>
<reference evidence="5 6" key="1">
    <citation type="submission" date="2016-07" db="EMBL/GenBank/DDBJ databases">
        <title>Pervasive Adenine N6-methylation of Active Genes in Fungi.</title>
        <authorList>
            <consortium name="DOE Joint Genome Institute"/>
            <person name="Mondo S.J."/>
            <person name="Dannebaum R.O."/>
            <person name="Kuo R.C."/>
            <person name="Labutti K."/>
            <person name="Haridas S."/>
            <person name="Kuo A."/>
            <person name="Salamov A."/>
            <person name="Ahrendt S.R."/>
            <person name="Lipzen A."/>
            <person name="Sullivan W."/>
            <person name="Andreopoulos W.B."/>
            <person name="Clum A."/>
            <person name="Lindquist E."/>
            <person name="Daum C."/>
            <person name="Ramamoorthy G.K."/>
            <person name="Gryganskyi A."/>
            <person name="Culley D."/>
            <person name="Magnuson J.K."/>
            <person name="James T.Y."/>
            <person name="O'Malley M.A."/>
            <person name="Stajich J.E."/>
            <person name="Spatafora J.W."/>
            <person name="Visel A."/>
            <person name="Grigoriev I.V."/>
        </authorList>
    </citation>
    <scope>NUCLEOTIDE SEQUENCE [LARGE SCALE GENOMIC DNA]</scope>
    <source>
        <strain evidence="5 6">CBS 115471</strain>
    </source>
</reference>
<dbReference type="InterPro" id="IPR011990">
    <property type="entry name" value="TPR-like_helical_dom_sf"/>
</dbReference>
<accession>A0A1Y1ZVI0</accession>
<name>A0A1Y1ZVI0_9PLEO</name>
<dbReference type="Proteomes" id="UP000193144">
    <property type="component" value="Unassembled WGS sequence"/>
</dbReference>
<dbReference type="SUPFAM" id="SSF52540">
    <property type="entry name" value="P-loop containing nucleoside triphosphate hydrolases"/>
    <property type="match status" value="1"/>
</dbReference>
<dbReference type="InterPro" id="IPR031352">
    <property type="entry name" value="SesA"/>
</dbReference>
<evidence type="ECO:0000256" key="1">
    <source>
        <dbReference type="SAM" id="Coils"/>
    </source>
</evidence>
<dbReference type="EMBL" id="MCFA01000034">
    <property type="protein sequence ID" value="ORY14269.1"/>
    <property type="molecule type" value="Genomic_DNA"/>
</dbReference>
<proteinExistence type="predicted"/>
<feature type="domain" description="DUF7779" evidence="4">
    <location>
        <begin position="448"/>
        <end position="533"/>
    </location>
</feature>
<organism evidence="5 6">
    <name type="scientific">Clohesyomyces aquaticus</name>
    <dbReference type="NCBI Taxonomy" id="1231657"/>
    <lineage>
        <taxon>Eukaryota</taxon>
        <taxon>Fungi</taxon>
        <taxon>Dikarya</taxon>
        <taxon>Ascomycota</taxon>
        <taxon>Pezizomycotina</taxon>
        <taxon>Dothideomycetes</taxon>
        <taxon>Pleosporomycetidae</taxon>
        <taxon>Pleosporales</taxon>
        <taxon>Lindgomycetaceae</taxon>
        <taxon>Clohesyomyces</taxon>
    </lineage>
</organism>
<dbReference type="PANTHER" id="PTHR46082:SF6">
    <property type="entry name" value="AAA+ ATPASE DOMAIN-CONTAINING PROTEIN-RELATED"/>
    <property type="match status" value="1"/>
</dbReference>
<feature type="domain" description="NACHT-NTPase and P-loop NTPases N-terminal" evidence="3">
    <location>
        <begin position="11"/>
        <end position="135"/>
    </location>
</feature>
<dbReference type="STRING" id="1231657.A0A1Y1ZVI0"/>
<evidence type="ECO:0000256" key="2">
    <source>
        <dbReference type="SAM" id="Phobius"/>
    </source>
</evidence>
<dbReference type="OrthoDB" id="1658288at2759"/>
<dbReference type="Pfam" id="PF13374">
    <property type="entry name" value="TPR_10"/>
    <property type="match status" value="1"/>
</dbReference>
<keyword evidence="6" id="KW-1185">Reference proteome</keyword>
<keyword evidence="1" id="KW-0175">Coiled coil</keyword>
<feature type="coiled-coil region" evidence="1">
    <location>
        <begin position="747"/>
        <end position="782"/>
    </location>
</feature>
<keyword evidence="2" id="KW-1133">Transmembrane helix</keyword>